<accession>C6HTZ4</accession>
<evidence type="ECO:0000313" key="3">
    <source>
        <dbReference type="Proteomes" id="UP000009374"/>
    </source>
</evidence>
<feature type="transmembrane region" description="Helical" evidence="1">
    <location>
        <begin position="151"/>
        <end position="171"/>
    </location>
</feature>
<feature type="transmembrane region" description="Helical" evidence="1">
    <location>
        <begin position="124"/>
        <end position="145"/>
    </location>
</feature>
<dbReference type="EMBL" id="GG693852">
    <property type="protein sequence ID" value="EES53922.1"/>
    <property type="molecule type" value="Genomic_DNA"/>
</dbReference>
<protein>
    <submittedName>
        <fullName evidence="2">Uncharacterized protein</fullName>
    </submittedName>
</protein>
<sequence>MSERGCRLSSDDQPEGLSFSRYLTQIEKLNKVLGFLVSVGSLFTAGSTTLIIYAYCIHNHIQFLMPLVFEKISFNTFLLFFVPLLLVLIFPVYSGVWGGTLALDTKENLGTTKCKTINSFFNFFGIYGILVTILILLNLLSLLVLFASYHIYMIFILLFAVVCFINFLILSEYFYKKKDGKELIFINLLPAFLPSIGGCLFIIPYYSVFNDFTDLFGMSLVSNLPLILPIFFSSYAFFQILFVERGLFLLLLIGFALFLIGFPRLLLEGSFSNEYFSKMKYGSIPVSIVVPSDCVRKYPGKTNIGTILFNSGSELYVSLDPKQKDDPQKDDHPVLLYLKKGKCSEKVYPNQIIRIPYKDLTTLPRF</sequence>
<name>C6HTZ4_9BACT</name>
<feature type="transmembrane region" description="Helical" evidence="1">
    <location>
        <begin position="32"/>
        <end position="57"/>
    </location>
</feature>
<feature type="transmembrane region" description="Helical" evidence="1">
    <location>
        <begin position="247"/>
        <end position="267"/>
    </location>
</feature>
<feature type="transmembrane region" description="Helical" evidence="1">
    <location>
        <begin position="215"/>
        <end position="238"/>
    </location>
</feature>
<keyword evidence="1" id="KW-1133">Transmembrane helix</keyword>
<dbReference type="Proteomes" id="UP000009374">
    <property type="component" value="Unassembled WGS sequence"/>
</dbReference>
<evidence type="ECO:0000256" key="1">
    <source>
        <dbReference type="SAM" id="Phobius"/>
    </source>
</evidence>
<gene>
    <name evidence="2" type="ORF">UBAL3_44810059</name>
</gene>
<feature type="transmembrane region" description="Helical" evidence="1">
    <location>
        <begin position="183"/>
        <end position="203"/>
    </location>
</feature>
<keyword evidence="1" id="KW-0472">Membrane</keyword>
<keyword evidence="1" id="KW-0812">Transmembrane</keyword>
<dbReference type="AlphaFoldDB" id="C6HTZ4"/>
<feature type="transmembrane region" description="Helical" evidence="1">
    <location>
        <begin position="77"/>
        <end position="103"/>
    </location>
</feature>
<organism evidence="2 3">
    <name type="scientific">Leptospirillum ferrodiazotrophum</name>
    <dbReference type="NCBI Taxonomy" id="412449"/>
    <lineage>
        <taxon>Bacteria</taxon>
        <taxon>Pseudomonadati</taxon>
        <taxon>Nitrospirota</taxon>
        <taxon>Nitrospiria</taxon>
        <taxon>Nitrospirales</taxon>
        <taxon>Nitrospiraceae</taxon>
        <taxon>Leptospirillum</taxon>
    </lineage>
</organism>
<reference evidence="2 3" key="1">
    <citation type="journal article" date="2009" name="Appl. Environ. Microbiol.">
        <title>Community genomic and proteomic analyses of chemoautotrophic iron-oxidizing "Leptospirillum rubarum" (Group II) and "Leptospirillum ferrodiazotrophum" (Group III) bacteria in acid mine drainage biofilms.</title>
        <authorList>
            <person name="Goltsman D.S."/>
            <person name="Denef V.J."/>
            <person name="Singer S.W."/>
            <person name="VerBerkmoes N.C."/>
            <person name="Lefsrud M."/>
            <person name="Mueller R.S."/>
            <person name="Dick G.J."/>
            <person name="Sun C.L."/>
            <person name="Wheeler K.E."/>
            <person name="Zemla A."/>
            <person name="Baker B.J."/>
            <person name="Hauser L."/>
            <person name="Land M."/>
            <person name="Shah M.B."/>
            <person name="Thelen M.P."/>
            <person name="Hettich R.L."/>
            <person name="Banfield J.F."/>
        </authorList>
    </citation>
    <scope>NUCLEOTIDE SEQUENCE [LARGE SCALE GENOMIC DNA]</scope>
</reference>
<keyword evidence="3" id="KW-1185">Reference proteome</keyword>
<evidence type="ECO:0000313" key="2">
    <source>
        <dbReference type="EMBL" id="EES53922.1"/>
    </source>
</evidence>
<proteinExistence type="predicted"/>